<dbReference type="EMBL" id="CATZAZ010000009">
    <property type="protein sequence ID" value="CAJ0802882.1"/>
    <property type="molecule type" value="Genomic_DNA"/>
</dbReference>
<comment type="caution">
    <text evidence="3">The sequence shown here is derived from an EMBL/GenBank/DDBJ whole genome shotgun (WGS) entry which is preliminary data.</text>
</comment>
<evidence type="ECO:0000256" key="2">
    <source>
        <dbReference type="SAM" id="SignalP"/>
    </source>
</evidence>
<gene>
    <name evidence="3" type="ORF">R77560_03810</name>
</gene>
<organism evidence="3 4">
    <name type="scientific">Ralstonia thomasii</name>
    <dbReference type="NCBI Taxonomy" id="3058596"/>
    <lineage>
        <taxon>Bacteria</taxon>
        <taxon>Pseudomonadati</taxon>
        <taxon>Pseudomonadota</taxon>
        <taxon>Betaproteobacteria</taxon>
        <taxon>Burkholderiales</taxon>
        <taxon>Burkholderiaceae</taxon>
        <taxon>Ralstonia</taxon>
    </lineage>
</organism>
<feature type="chain" id="PRO_5042181206" description="DUF4124 domain-containing protein" evidence="2">
    <location>
        <begin position="19"/>
        <end position="98"/>
    </location>
</feature>
<name>A0AAD2BRS4_9RALS</name>
<evidence type="ECO:0000256" key="1">
    <source>
        <dbReference type="SAM" id="MobiDB-lite"/>
    </source>
</evidence>
<keyword evidence="2" id="KW-0732">Signal</keyword>
<dbReference type="AlphaFoldDB" id="A0AAD2BRS4"/>
<accession>A0AAD2BRS4</accession>
<feature type="region of interest" description="Disordered" evidence="1">
    <location>
        <begin position="62"/>
        <end position="98"/>
    </location>
</feature>
<evidence type="ECO:0008006" key="5">
    <source>
        <dbReference type="Google" id="ProtNLM"/>
    </source>
</evidence>
<dbReference type="Proteomes" id="UP001189756">
    <property type="component" value="Unassembled WGS sequence"/>
</dbReference>
<sequence>MRTILPLLVCVAIPTAAAGHDFVNKCVVKGKTVYTDHPCTGAMQRTAPENDTSQVKTMRRLTDEEHHQLQNEESMKEARAKSGLHGDGLPPSLLRDPR</sequence>
<proteinExistence type="predicted"/>
<feature type="compositionally biased region" description="Basic and acidic residues" evidence="1">
    <location>
        <begin position="62"/>
        <end position="80"/>
    </location>
</feature>
<evidence type="ECO:0000313" key="3">
    <source>
        <dbReference type="EMBL" id="CAJ0802882.1"/>
    </source>
</evidence>
<protein>
    <recommendedName>
        <fullName evidence="5">DUF4124 domain-containing protein</fullName>
    </recommendedName>
</protein>
<reference evidence="3" key="1">
    <citation type="submission" date="2023-07" db="EMBL/GenBank/DDBJ databases">
        <authorList>
            <person name="Peeters C."/>
        </authorList>
    </citation>
    <scope>NUCLEOTIDE SEQUENCE</scope>
    <source>
        <strain evidence="3">R-77560</strain>
    </source>
</reference>
<feature type="signal peptide" evidence="2">
    <location>
        <begin position="1"/>
        <end position="18"/>
    </location>
</feature>
<evidence type="ECO:0000313" key="4">
    <source>
        <dbReference type="Proteomes" id="UP001189756"/>
    </source>
</evidence>